<organism evidence="2 3">
    <name type="scientific">Piromyces finnis</name>
    <dbReference type="NCBI Taxonomy" id="1754191"/>
    <lineage>
        <taxon>Eukaryota</taxon>
        <taxon>Fungi</taxon>
        <taxon>Fungi incertae sedis</taxon>
        <taxon>Chytridiomycota</taxon>
        <taxon>Chytridiomycota incertae sedis</taxon>
        <taxon>Neocallimastigomycetes</taxon>
        <taxon>Neocallimastigales</taxon>
        <taxon>Neocallimastigaceae</taxon>
        <taxon>Piromyces</taxon>
    </lineage>
</organism>
<dbReference type="EMBL" id="MCFH01000019">
    <property type="protein sequence ID" value="ORX51152.1"/>
    <property type="molecule type" value="Genomic_DNA"/>
</dbReference>
<dbReference type="InterPro" id="IPR036869">
    <property type="entry name" value="J_dom_sf"/>
</dbReference>
<dbReference type="InterPro" id="IPR001623">
    <property type="entry name" value="DnaJ_domain"/>
</dbReference>
<dbReference type="OrthoDB" id="1690618at2759"/>
<dbReference type="Proteomes" id="UP000193719">
    <property type="component" value="Unassembled WGS sequence"/>
</dbReference>
<gene>
    <name evidence="2" type="ORF">BCR36DRAFT_288566</name>
</gene>
<dbReference type="SMART" id="SM00271">
    <property type="entry name" value="DnaJ"/>
    <property type="match status" value="1"/>
</dbReference>
<dbReference type="STRING" id="1754191.A0A1Y1VCG6"/>
<dbReference type="GO" id="GO:0005829">
    <property type="term" value="C:cytosol"/>
    <property type="evidence" value="ECO:0007669"/>
    <property type="project" value="TreeGrafter"/>
</dbReference>
<protein>
    <submittedName>
        <fullName evidence="2">DnaJ-domain-containing protein</fullName>
    </submittedName>
</protein>
<sequence length="199" mass="23735">MKYQQCLESGFDKFYEDVSKNENEDIDDDSDYEEETPELLKLNPYNWKSQDHYAVLGLSKLRINATEEDIKKAYRKKVLRHHPDKKASDGNTNNDSFFKCIQKAYEIITDPVKRRQFDSVDPEFDESIPTKCSKEEFFDVLTPVFERNSRFSNIQPVPSLGDMNSTREEVEGFYRFWSNFDSWRSFEYLDEEDTENYEK</sequence>
<proteinExistence type="predicted"/>
<evidence type="ECO:0000313" key="2">
    <source>
        <dbReference type="EMBL" id="ORX51152.1"/>
    </source>
</evidence>
<dbReference type="PANTHER" id="PTHR43999:SF1">
    <property type="entry name" value="DNAJ HOMOLOG SUBFAMILY C MEMBER 2"/>
    <property type="match status" value="1"/>
</dbReference>
<dbReference type="CDD" id="cd06257">
    <property type="entry name" value="DnaJ"/>
    <property type="match status" value="1"/>
</dbReference>
<dbReference type="GO" id="GO:0030544">
    <property type="term" value="F:Hsp70 protein binding"/>
    <property type="evidence" value="ECO:0007669"/>
    <property type="project" value="InterPro"/>
</dbReference>
<reference evidence="2 3" key="1">
    <citation type="submission" date="2016-08" db="EMBL/GenBank/DDBJ databases">
        <title>Genomes of anaerobic fungi encode conserved fungal cellulosomes for biomass hydrolysis.</title>
        <authorList>
            <consortium name="DOE Joint Genome Institute"/>
            <person name="Haitjema C.H."/>
            <person name="Gilmore S.P."/>
            <person name="Henske J.K."/>
            <person name="Solomon K.V."/>
            <person name="De Groot R."/>
            <person name="Kuo A."/>
            <person name="Mondo S.J."/>
            <person name="Salamov A.A."/>
            <person name="Labutti K."/>
            <person name="Zhao Z."/>
            <person name="Chiniquy J."/>
            <person name="Barry K."/>
            <person name="Brewer H.M."/>
            <person name="Purvine S.O."/>
            <person name="Wright A.T."/>
            <person name="Boxma B."/>
            <person name="Van Alen T."/>
            <person name="Hackstein J.H."/>
            <person name="Baker S.E."/>
            <person name="Grigoriev I.V."/>
            <person name="O'Malley M.A."/>
        </authorList>
    </citation>
    <scope>NUCLEOTIDE SEQUENCE [LARGE SCALE GENOMIC DNA]</scope>
    <source>
        <strain evidence="3">finn</strain>
    </source>
</reference>
<dbReference type="SUPFAM" id="SSF46565">
    <property type="entry name" value="Chaperone J-domain"/>
    <property type="match status" value="1"/>
</dbReference>
<dbReference type="Pfam" id="PF21884">
    <property type="entry name" value="ZUO1-like_ZHD"/>
    <property type="match status" value="1"/>
</dbReference>
<evidence type="ECO:0000259" key="1">
    <source>
        <dbReference type="PROSITE" id="PS50076"/>
    </source>
</evidence>
<dbReference type="GO" id="GO:0043022">
    <property type="term" value="F:ribosome binding"/>
    <property type="evidence" value="ECO:0007669"/>
    <property type="project" value="InterPro"/>
</dbReference>
<dbReference type="GO" id="GO:0006450">
    <property type="term" value="P:regulation of translational fidelity"/>
    <property type="evidence" value="ECO:0007669"/>
    <property type="project" value="InterPro"/>
</dbReference>
<evidence type="ECO:0000313" key="3">
    <source>
        <dbReference type="Proteomes" id="UP000193719"/>
    </source>
</evidence>
<dbReference type="InterPro" id="IPR054076">
    <property type="entry name" value="ZUO1-like_ZHD"/>
</dbReference>
<dbReference type="PRINTS" id="PR00625">
    <property type="entry name" value="JDOMAIN"/>
</dbReference>
<dbReference type="PROSITE" id="PS50076">
    <property type="entry name" value="DNAJ_2"/>
    <property type="match status" value="1"/>
</dbReference>
<dbReference type="InterPro" id="IPR044634">
    <property type="entry name" value="Zuotin/DnaJC2"/>
</dbReference>
<keyword evidence="3" id="KW-1185">Reference proteome</keyword>
<dbReference type="PANTHER" id="PTHR43999">
    <property type="entry name" value="DNAJ HOMOLOG SUBFAMILY C MEMBER 2"/>
    <property type="match status" value="1"/>
</dbReference>
<accession>A0A1Y1VCG6</accession>
<reference evidence="2 3" key="2">
    <citation type="submission" date="2016-08" db="EMBL/GenBank/DDBJ databases">
        <title>Pervasive Adenine N6-methylation of Active Genes in Fungi.</title>
        <authorList>
            <consortium name="DOE Joint Genome Institute"/>
            <person name="Mondo S.J."/>
            <person name="Dannebaum R.O."/>
            <person name="Kuo R.C."/>
            <person name="Labutti K."/>
            <person name="Haridas S."/>
            <person name="Kuo A."/>
            <person name="Salamov A."/>
            <person name="Ahrendt S.R."/>
            <person name="Lipzen A."/>
            <person name="Sullivan W."/>
            <person name="Andreopoulos W.B."/>
            <person name="Clum A."/>
            <person name="Lindquist E."/>
            <person name="Daum C."/>
            <person name="Ramamoorthy G.K."/>
            <person name="Gryganskyi A."/>
            <person name="Culley D."/>
            <person name="Magnuson J.K."/>
            <person name="James T.Y."/>
            <person name="O'Malley M.A."/>
            <person name="Stajich J.E."/>
            <person name="Spatafora J.W."/>
            <person name="Visel A."/>
            <person name="Grigoriev I.V."/>
        </authorList>
    </citation>
    <scope>NUCLEOTIDE SEQUENCE [LARGE SCALE GENOMIC DNA]</scope>
    <source>
        <strain evidence="3">finn</strain>
    </source>
</reference>
<name>A0A1Y1VCG6_9FUNG</name>
<feature type="domain" description="J" evidence="1">
    <location>
        <begin position="51"/>
        <end position="121"/>
    </location>
</feature>
<dbReference type="AlphaFoldDB" id="A0A1Y1VCG6"/>
<dbReference type="Gene3D" id="1.10.287.110">
    <property type="entry name" value="DnaJ domain"/>
    <property type="match status" value="1"/>
</dbReference>
<comment type="caution">
    <text evidence="2">The sequence shown here is derived from an EMBL/GenBank/DDBJ whole genome shotgun (WGS) entry which is preliminary data.</text>
</comment>
<dbReference type="GO" id="GO:0051083">
    <property type="term" value="P:'de novo' cotranslational protein folding"/>
    <property type="evidence" value="ECO:0007669"/>
    <property type="project" value="InterPro"/>
</dbReference>
<dbReference type="Pfam" id="PF00226">
    <property type="entry name" value="DnaJ"/>
    <property type="match status" value="1"/>
</dbReference>